<accession>A0A6L2R7D8</accession>
<dbReference type="PANTHER" id="PTHR13504:SF38">
    <property type="entry name" value="FIDO DOMAIN-CONTAINING PROTEIN"/>
    <property type="match status" value="1"/>
</dbReference>
<gene>
    <name evidence="2" type="ORF">ZNDK_1195</name>
</gene>
<sequence>MKDRMLRHLDMFWEGRPHFSVPSAASVRDAVKVFSKNLVNITWNSMSSLEHNPTSLPQTETILNGQSVSGIGIDDLLQVKHFGEGAKKLMALVSDGVFRLDEKTACALHEHVGKEESLTWGKFRDRLVTIRDIDVYTPPESDLLSGIAEKGFSFLQNAIEQPAERAIGVFLFMARNQFFHDANKRTASLMMNGVLLQNSLFPVTVMNRDSEEFHTTLRDFYNTGNATAMMGFFVDAVARLYLEKIPRQRMC</sequence>
<dbReference type="Pfam" id="PF02661">
    <property type="entry name" value="Fic"/>
    <property type="match status" value="1"/>
</dbReference>
<organism evidence="2 3">
    <name type="scientific">Candidatus Desulfovibrio kirbyi</name>
    <dbReference type="NCBI Taxonomy" id="2696086"/>
    <lineage>
        <taxon>Bacteria</taxon>
        <taxon>Pseudomonadati</taxon>
        <taxon>Thermodesulfobacteriota</taxon>
        <taxon>Desulfovibrionia</taxon>
        <taxon>Desulfovibrionales</taxon>
        <taxon>Desulfovibrionaceae</taxon>
        <taxon>Desulfovibrio</taxon>
    </lineage>
</organism>
<proteinExistence type="predicted"/>
<dbReference type="PANTHER" id="PTHR13504">
    <property type="entry name" value="FIDO DOMAIN-CONTAINING PROTEIN DDB_G0283145"/>
    <property type="match status" value="1"/>
</dbReference>
<dbReference type="SUPFAM" id="SSF140931">
    <property type="entry name" value="Fic-like"/>
    <property type="match status" value="1"/>
</dbReference>
<dbReference type="AlphaFoldDB" id="A0A6L2R7D8"/>
<comment type="caution">
    <text evidence="2">The sequence shown here is derived from an EMBL/GenBank/DDBJ whole genome shotgun (WGS) entry which is preliminary data.</text>
</comment>
<dbReference type="PROSITE" id="PS51459">
    <property type="entry name" value="FIDO"/>
    <property type="match status" value="1"/>
</dbReference>
<dbReference type="EMBL" id="BLLL01000016">
    <property type="protein sequence ID" value="GFH63424.1"/>
    <property type="molecule type" value="Genomic_DNA"/>
</dbReference>
<reference evidence="2 3" key="1">
    <citation type="journal article" date="2020" name="ISME J.">
        <title>Parallel Reductive Genome Evolution in Desulfovibrio Ectosymbionts Independently Acquired by Trichonympha Protists in the Termite Gut.</title>
        <authorList>
            <person name="Takeuchi M."/>
            <person name="Kuwahara H."/>
            <person name="Murakami T."/>
            <person name="Takahashi K."/>
            <person name="Kajitani R."/>
            <person name="Toyoda A."/>
            <person name="Itoh T."/>
            <person name="Ohkuma M."/>
            <person name="Hongoh Y."/>
        </authorList>
    </citation>
    <scope>NUCLEOTIDE SEQUENCE [LARGE SCALE GENOMIC DNA]</scope>
    <source>
        <strain evidence="2">ZnDsv-02</strain>
    </source>
</reference>
<feature type="domain" description="Fido" evidence="1">
    <location>
        <begin position="100"/>
        <end position="235"/>
    </location>
</feature>
<name>A0A6L2R7D8_9BACT</name>
<protein>
    <submittedName>
        <fullName evidence="2">Filamentation induced by cAMP protein Fic</fullName>
    </submittedName>
</protein>
<dbReference type="InterPro" id="IPR036597">
    <property type="entry name" value="Fido-like_dom_sf"/>
</dbReference>
<evidence type="ECO:0000313" key="3">
    <source>
        <dbReference type="Proteomes" id="UP000505077"/>
    </source>
</evidence>
<dbReference type="InterPro" id="IPR003812">
    <property type="entry name" value="Fido"/>
</dbReference>
<evidence type="ECO:0000313" key="2">
    <source>
        <dbReference type="EMBL" id="GFH63424.1"/>
    </source>
</evidence>
<evidence type="ECO:0000259" key="1">
    <source>
        <dbReference type="PROSITE" id="PS51459"/>
    </source>
</evidence>
<dbReference type="InterPro" id="IPR040198">
    <property type="entry name" value="Fido_containing"/>
</dbReference>
<dbReference type="Gene3D" id="1.10.3290.10">
    <property type="entry name" value="Fido-like domain"/>
    <property type="match status" value="1"/>
</dbReference>
<dbReference type="Proteomes" id="UP000505077">
    <property type="component" value="Unassembled WGS sequence"/>
</dbReference>